<keyword evidence="1" id="KW-0472">Membrane</keyword>
<dbReference type="InterPro" id="IPR023365">
    <property type="entry name" value="Sortase_dom-sf"/>
</dbReference>
<feature type="non-terminal residue" evidence="2">
    <location>
        <position position="235"/>
    </location>
</feature>
<sequence length="235" mass="26175">MALYSYVKAPVRSVGTDASANIYYYDTFPKKKTTLGDLVFSVVGNTQEFLINSKFIGALIPVFLILAGFSMIYQQFFPDFKEYLKLKVDYYDTTNVALASENYVSRAEYISNPGAEYFKELKDEAYATNQLLADPISNKYKGKFQLSIASLGIKDVQVIANVESGVEEIYDSYLEGGLAHFNGTGLPVSDMKNNTVIYGHSASGNYYERTKDPTAAFSELKNVKIGDEIMVKMEG</sequence>
<reference evidence="2" key="1">
    <citation type="submission" date="2020-04" db="EMBL/GenBank/DDBJ databases">
        <authorList>
            <person name="Zhang T."/>
        </authorList>
    </citation>
    <scope>NUCLEOTIDE SEQUENCE</scope>
    <source>
        <strain evidence="2">HKST-UBA15</strain>
    </source>
</reference>
<dbReference type="AlphaFoldDB" id="A0A955I694"/>
<evidence type="ECO:0000256" key="1">
    <source>
        <dbReference type="SAM" id="Phobius"/>
    </source>
</evidence>
<keyword evidence="1" id="KW-1133">Transmembrane helix</keyword>
<dbReference type="Gene3D" id="2.40.260.10">
    <property type="entry name" value="Sortase"/>
    <property type="match status" value="1"/>
</dbReference>
<organism evidence="2 3">
    <name type="scientific">Candidatus Dojkabacteria bacterium</name>
    <dbReference type="NCBI Taxonomy" id="2099670"/>
    <lineage>
        <taxon>Bacteria</taxon>
        <taxon>Candidatus Dojkabacteria</taxon>
    </lineage>
</organism>
<keyword evidence="1" id="KW-0812">Transmembrane</keyword>
<evidence type="ECO:0000313" key="2">
    <source>
        <dbReference type="EMBL" id="MCA9379840.1"/>
    </source>
</evidence>
<feature type="transmembrane region" description="Helical" evidence="1">
    <location>
        <begin position="55"/>
        <end position="73"/>
    </location>
</feature>
<comment type="caution">
    <text evidence="2">The sequence shown here is derived from an EMBL/GenBank/DDBJ whole genome shotgun (WGS) entry which is preliminary data.</text>
</comment>
<dbReference type="Proteomes" id="UP000745577">
    <property type="component" value="Unassembled WGS sequence"/>
</dbReference>
<dbReference type="SUPFAM" id="SSF63817">
    <property type="entry name" value="Sortase"/>
    <property type="match status" value="1"/>
</dbReference>
<accession>A0A955I694</accession>
<protein>
    <recommendedName>
        <fullName evidence="4">Sortase</fullName>
    </recommendedName>
</protein>
<evidence type="ECO:0008006" key="4">
    <source>
        <dbReference type="Google" id="ProtNLM"/>
    </source>
</evidence>
<evidence type="ECO:0000313" key="3">
    <source>
        <dbReference type="Proteomes" id="UP000745577"/>
    </source>
</evidence>
<proteinExistence type="predicted"/>
<name>A0A955I694_9BACT</name>
<dbReference type="EMBL" id="JAGQLL010000015">
    <property type="protein sequence ID" value="MCA9379840.1"/>
    <property type="molecule type" value="Genomic_DNA"/>
</dbReference>
<gene>
    <name evidence="2" type="ORF">KC675_01535</name>
</gene>
<reference evidence="2" key="2">
    <citation type="journal article" date="2021" name="Microbiome">
        <title>Successional dynamics and alternative stable states in a saline activated sludge microbial community over 9 years.</title>
        <authorList>
            <person name="Wang Y."/>
            <person name="Ye J."/>
            <person name="Ju F."/>
            <person name="Liu L."/>
            <person name="Boyd J.A."/>
            <person name="Deng Y."/>
            <person name="Parks D.H."/>
            <person name="Jiang X."/>
            <person name="Yin X."/>
            <person name="Woodcroft B.J."/>
            <person name="Tyson G.W."/>
            <person name="Hugenholtz P."/>
            <person name="Polz M.F."/>
            <person name="Zhang T."/>
        </authorList>
    </citation>
    <scope>NUCLEOTIDE SEQUENCE</scope>
    <source>
        <strain evidence="2">HKST-UBA15</strain>
    </source>
</reference>